<protein>
    <submittedName>
        <fullName evidence="2">Uncharacterized protein</fullName>
    </submittedName>
</protein>
<evidence type="ECO:0000313" key="2">
    <source>
        <dbReference type="EMBL" id="UYM03909.1"/>
    </source>
</evidence>
<evidence type="ECO:0000256" key="1">
    <source>
        <dbReference type="SAM" id="MobiDB-lite"/>
    </source>
</evidence>
<accession>A0AA46TEJ7</accession>
<feature type="region of interest" description="Disordered" evidence="1">
    <location>
        <begin position="45"/>
        <end position="65"/>
    </location>
</feature>
<evidence type="ECO:0000313" key="3">
    <source>
        <dbReference type="Proteomes" id="UP001164390"/>
    </source>
</evidence>
<name>A0AA46TEJ7_9ACTN</name>
<dbReference type="RefSeq" id="WP_271632551.1">
    <property type="nucleotide sequence ID" value="NZ_CP094970.1"/>
</dbReference>
<dbReference type="Proteomes" id="UP001164390">
    <property type="component" value="Chromosome"/>
</dbReference>
<proteinExistence type="predicted"/>
<reference evidence="2" key="1">
    <citation type="submission" date="2022-01" db="EMBL/GenBank/DDBJ databases">
        <title>Nocardioidaceae gen. sp. A5X3R13.</title>
        <authorList>
            <person name="Lopez Marin M.A."/>
            <person name="Uhlik O."/>
        </authorList>
    </citation>
    <scope>NUCLEOTIDE SEQUENCE</scope>
    <source>
        <strain evidence="2">A5X3R13</strain>
    </source>
</reference>
<dbReference type="AlphaFoldDB" id="A0AA46TEJ7"/>
<sequence>MSQPSEQNPGAMIFDQTQIGRGLKPLAQHGFVVIENGSITLYDSKQQPIHGGPLSETTAKKVPMTGGKSLSVNIAGEKFNVSPGWGDLSGRFALNRSINSAVKALKYLIDNDGRMPDPA</sequence>
<organism evidence="2 3">
    <name type="scientific">Solicola gregarius</name>
    <dbReference type="NCBI Taxonomy" id="2908642"/>
    <lineage>
        <taxon>Bacteria</taxon>
        <taxon>Bacillati</taxon>
        <taxon>Actinomycetota</taxon>
        <taxon>Actinomycetes</taxon>
        <taxon>Propionibacteriales</taxon>
        <taxon>Nocardioidaceae</taxon>
        <taxon>Solicola</taxon>
    </lineage>
</organism>
<gene>
    <name evidence="2" type="ORF">L0C25_15320</name>
</gene>
<dbReference type="EMBL" id="CP094970">
    <property type="protein sequence ID" value="UYM03909.1"/>
    <property type="molecule type" value="Genomic_DNA"/>
</dbReference>
<dbReference type="KEGG" id="sgrg:L0C25_15320"/>
<keyword evidence="3" id="KW-1185">Reference proteome</keyword>